<comment type="caution">
    <text evidence="1">The sequence shown here is derived from an EMBL/GenBank/DDBJ whole genome shotgun (WGS) entry which is preliminary data.</text>
</comment>
<sequence>MGGECFSNILVITALLKRWLTHCRRSYHPLLSGVTWQWWLHRHKVPPVARSQSCHCFRQHLLM</sequence>
<proteinExistence type="predicted"/>
<dbReference type="AlphaFoldDB" id="A0AAV0KHG6"/>
<dbReference type="EMBL" id="CAMGYJ010000005">
    <property type="protein sequence ID" value="CAI0421457.1"/>
    <property type="molecule type" value="Genomic_DNA"/>
</dbReference>
<organism evidence="1 3">
    <name type="scientific">Linum tenue</name>
    <dbReference type="NCBI Taxonomy" id="586396"/>
    <lineage>
        <taxon>Eukaryota</taxon>
        <taxon>Viridiplantae</taxon>
        <taxon>Streptophyta</taxon>
        <taxon>Embryophyta</taxon>
        <taxon>Tracheophyta</taxon>
        <taxon>Spermatophyta</taxon>
        <taxon>Magnoliopsida</taxon>
        <taxon>eudicotyledons</taxon>
        <taxon>Gunneridae</taxon>
        <taxon>Pentapetalae</taxon>
        <taxon>rosids</taxon>
        <taxon>fabids</taxon>
        <taxon>Malpighiales</taxon>
        <taxon>Linaceae</taxon>
        <taxon>Linum</taxon>
    </lineage>
</organism>
<evidence type="ECO:0000313" key="1">
    <source>
        <dbReference type="EMBL" id="CAI0421456.1"/>
    </source>
</evidence>
<reference evidence="1" key="1">
    <citation type="submission" date="2022-08" db="EMBL/GenBank/DDBJ databases">
        <authorList>
            <person name="Gutierrez-Valencia J."/>
        </authorList>
    </citation>
    <scope>NUCLEOTIDE SEQUENCE</scope>
</reference>
<gene>
    <name evidence="1" type="ORF">LITE_LOCUS18747</name>
    <name evidence="2" type="ORF">LITE_LOCUS18748</name>
</gene>
<keyword evidence="3" id="KW-1185">Reference proteome</keyword>
<accession>A0AAV0KHG6</accession>
<protein>
    <submittedName>
        <fullName evidence="1">Uncharacterized protein</fullName>
    </submittedName>
</protein>
<evidence type="ECO:0000313" key="3">
    <source>
        <dbReference type="Proteomes" id="UP001154282"/>
    </source>
</evidence>
<dbReference type="Proteomes" id="UP001154282">
    <property type="component" value="Unassembled WGS sequence"/>
</dbReference>
<name>A0AAV0KHG6_9ROSI</name>
<feature type="non-terminal residue" evidence="1">
    <location>
        <position position="63"/>
    </location>
</feature>
<dbReference type="EMBL" id="CAMGYJ010000005">
    <property type="protein sequence ID" value="CAI0421456.1"/>
    <property type="molecule type" value="Genomic_DNA"/>
</dbReference>
<evidence type="ECO:0000313" key="2">
    <source>
        <dbReference type="EMBL" id="CAI0421457.1"/>
    </source>
</evidence>